<evidence type="ECO:0000256" key="3">
    <source>
        <dbReference type="ARBA" id="ARBA00004236"/>
    </source>
</evidence>
<reference evidence="24" key="1">
    <citation type="submission" date="2025-08" db="UniProtKB">
        <authorList>
            <consortium name="Ensembl"/>
        </authorList>
    </citation>
    <scope>IDENTIFICATION</scope>
</reference>
<dbReference type="InterPro" id="IPR002048">
    <property type="entry name" value="EF_hand_dom"/>
</dbReference>
<keyword evidence="11" id="KW-0479">Metal-binding</keyword>
<dbReference type="FunFam" id="2.60.120.380:FF:000001">
    <property type="entry name" value="Calpain-1 catalytic subunit"/>
    <property type="match status" value="1"/>
</dbReference>
<feature type="domain" description="Calpain catalytic" evidence="22">
    <location>
        <begin position="48"/>
        <end position="347"/>
    </location>
</feature>
<dbReference type="FunFam" id="1.10.238.10:FF:000124">
    <property type="entry name" value="Calpain-1 catalytic subunit"/>
    <property type="match status" value="1"/>
</dbReference>
<comment type="cofactor">
    <cofactor evidence="2">
        <name>Ca(2+)</name>
        <dbReference type="ChEBI" id="CHEBI:29108"/>
    </cofactor>
</comment>
<dbReference type="PROSITE" id="PS50222">
    <property type="entry name" value="EF_HAND_2"/>
    <property type="match status" value="1"/>
</dbReference>
<dbReference type="SUPFAM" id="SSF49758">
    <property type="entry name" value="Calpain large subunit, middle domain (domain III)"/>
    <property type="match status" value="1"/>
</dbReference>
<evidence type="ECO:0000313" key="25">
    <source>
        <dbReference type="Proteomes" id="UP000694549"/>
    </source>
</evidence>
<dbReference type="SUPFAM" id="SSF47473">
    <property type="entry name" value="EF-hand"/>
    <property type="match status" value="1"/>
</dbReference>
<feature type="active site" evidence="19 20">
    <location>
        <position position="289"/>
    </location>
</feature>
<sequence length="723" mass="81843">MLPFGGIAARLERDRLRAEGVGQHHNAVKYLNQDYEALKQGCIESGTLFRDPQFPAGPSALGFKELGPHSSKTRGVEWKRPSELVGDPQFIVGGATRTDICQGALGDCWLLAAIGSLTLNEELLHRVVPHGQSFQEDYAGIFHFQIWQFGEWVDVVVDDLLPTKDGELLFVHSAECTEFWSALLEKAYAKLNGCYEALSGGSTTEGFEDFTGGVAEMYDLKRAPRNMGHIIRKALERGSLLGCSIDITSAFDMEAVTFKKLVKGHAYSVTAFRDVNYRGQQEQLIRIRNPWGQVEWTGAWSDGSPEWDNIDPSDREELQLKMEDGEFWMSFRDFMREFSRLEICNLTPDALTKDELSRWHTQVFEGTWRRGSTAGGCRNHPATFWINPQFKIKLLEEDDDPGDDEVACSFLVALMQKHRRRERRLGGDMHTIGFAVYEVTPGSQNVHLKKDFFLRNQSRARSETFINLREVSNQIRLPPGEYIVVPSTFEPHKEADFVLRVFTEKQSDTLPFWLQEEITEDDIEDGFKNMFQQLAGEDMEISVFELRTILNRVIARHKDLKTDGFSLDSCRNMVNLMDKDGSARLGLVEFQILWNKIRSWLTIFRQHDLDKSGTMSAYEMRMALESAGFKLNNKLHQVVVARYADAEMGVDFDNFVCCLVKLEAMFSECRPGEGTAGTNRHGDGWTDQGTGRSPCPCAPVGFFRGMDPEGTGSAVMNFAEVRG</sequence>
<dbReference type="CDD" id="cd00214">
    <property type="entry name" value="Calpain_III"/>
    <property type="match status" value="1"/>
</dbReference>
<keyword evidence="12" id="KW-0677">Repeat</keyword>
<dbReference type="GO" id="GO:0005509">
    <property type="term" value="F:calcium ion binding"/>
    <property type="evidence" value="ECO:0007669"/>
    <property type="project" value="InterPro"/>
</dbReference>
<dbReference type="Gene3D" id="1.10.238.10">
    <property type="entry name" value="EF-hand"/>
    <property type="match status" value="1"/>
</dbReference>
<dbReference type="InterPro" id="IPR018247">
    <property type="entry name" value="EF_Hand_1_Ca_BS"/>
</dbReference>
<accession>A0A8B9ZQ13</accession>
<dbReference type="InterPro" id="IPR011992">
    <property type="entry name" value="EF-hand-dom_pair"/>
</dbReference>
<dbReference type="InterPro" id="IPR001300">
    <property type="entry name" value="Peptidase_C2_calpain_cat"/>
</dbReference>
<keyword evidence="13 20" id="KW-0378">Hydrolase</keyword>
<dbReference type="InterPro" id="IPR022683">
    <property type="entry name" value="Calpain_III"/>
</dbReference>
<organism evidence="24 25">
    <name type="scientific">Anas zonorhyncha</name>
    <name type="common">Eastern spot-billed duck</name>
    <dbReference type="NCBI Taxonomy" id="75864"/>
    <lineage>
        <taxon>Eukaryota</taxon>
        <taxon>Metazoa</taxon>
        <taxon>Chordata</taxon>
        <taxon>Craniata</taxon>
        <taxon>Vertebrata</taxon>
        <taxon>Euteleostomi</taxon>
        <taxon>Archelosauria</taxon>
        <taxon>Archosauria</taxon>
        <taxon>Dinosauria</taxon>
        <taxon>Saurischia</taxon>
        <taxon>Theropoda</taxon>
        <taxon>Coelurosauria</taxon>
        <taxon>Aves</taxon>
        <taxon>Neognathae</taxon>
        <taxon>Galloanserae</taxon>
        <taxon>Anseriformes</taxon>
        <taxon>Anatidae</taxon>
        <taxon>Anatinae</taxon>
        <taxon>Anas</taxon>
    </lineage>
</organism>
<dbReference type="EC" id="3.4.22.52" evidence="6"/>
<feature type="domain" description="EF-hand" evidence="23">
    <location>
        <begin position="595"/>
        <end position="630"/>
    </location>
</feature>
<dbReference type="PANTHER" id="PTHR10183:SF322">
    <property type="entry name" value="CALPAIN-11"/>
    <property type="match status" value="1"/>
</dbReference>
<comment type="function">
    <text evidence="18">Calcium-regulated non-lysosomal thiol-protease which catalyze limited proteolysis of substrates involved in cytoskeletal remodeling and signal transduction.</text>
</comment>
<evidence type="ECO:0000256" key="19">
    <source>
        <dbReference type="PIRSR" id="PIRSR622684-1"/>
    </source>
</evidence>
<evidence type="ECO:0000256" key="14">
    <source>
        <dbReference type="ARBA" id="ARBA00022807"/>
    </source>
</evidence>
<feature type="region of interest" description="Disordered" evidence="21">
    <location>
        <begin position="672"/>
        <end position="692"/>
    </location>
</feature>
<evidence type="ECO:0000256" key="18">
    <source>
        <dbReference type="ARBA" id="ARBA00054695"/>
    </source>
</evidence>
<evidence type="ECO:0000256" key="21">
    <source>
        <dbReference type="SAM" id="MobiDB-lite"/>
    </source>
</evidence>
<evidence type="ECO:0000256" key="11">
    <source>
        <dbReference type="ARBA" id="ARBA00022723"/>
    </source>
</evidence>
<dbReference type="GO" id="GO:0005886">
    <property type="term" value="C:plasma membrane"/>
    <property type="evidence" value="ECO:0007669"/>
    <property type="project" value="UniProtKB-SubCell"/>
</dbReference>
<dbReference type="Proteomes" id="UP000694549">
    <property type="component" value="Unplaced"/>
</dbReference>
<comment type="similarity">
    <text evidence="5">Belongs to the peptidase C2 family.</text>
</comment>
<dbReference type="PRINTS" id="PR00704">
    <property type="entry name" value="CALPAIN"/>
</dbReference>
<evidence type="ECO:0000256" key="6">
    <source>
        <dbReference type="ARBA" id="ARBA00012482"/>
    </source>
</evidence>
<dbReference type="GO" id="GO:0005737">
    <property type="term" value="C:cytoplasm"/>
    <property type="evidence" value="ECO:0007669"/>
    <property type="project" value="UniProtKB-SubCell"/>
</dbReference>
<evidence type="ECO:0000256" key="9">
    <source>
        <dbReference type="ARBA" id="ARBA00022490"/>
    </source>
</evidence>
<evidence type="ECO:0000256" key="2">
    <source>
        <dbReference type="ARBA" id="ARBA00001913"/>
    </source>
</evidence>
<proteinExistence type="inferred from homology"/>
<dbReference type="Ensembl" id="ENSAZOT00000008081.1">
    <property type="protein sequence ID" value="ENSAZOP00000007576.1"/>
    <property type="gene ID" value="ENSAZOG00000003108.1"/>
</dbReference>
<evidence type="ECO:0000256" key="15">
    <source>
        <dbReference type="ARBA" id="ARBA00022837"/>
    </source>
</evidence>
<dbReference type="FunFam" id="3.90.70.10:FF:000001">
    <property type="entry name" value="Calpain-1 catalytic subunit"/>
    <property type="match status" value="1"/>
</dbReference>
<dbReference type="PANTHER" id="PTHR10183">
    <property type="entry name" value="CALPAIN"/>
    <property type="match status" value="1"/>
</dbReference>
<evidence type="ECO:0000256" key="5">
    <source>
        <dbReference type="ARBA" id="ARBA00007623"/>
    </source>
</evidence>
<dbReference type="SUPFAM" id="SSF54001">
    <property type="entry name" value="Cysteine proteinases"/>
    <property type="match status" value="1"/>
</dbReference>
<keyword evidence="25" id="KW-1185">Reference proteome</keyword>
<dbReference type="InterPro" id="IPR038765">
    <property type="entry name" value="Papain-like_cys_pep_sf"/>
</dbReference>
<dbReference type="AlphaFoldDB" id="A0A8B9ZQ13"/>
<dbReference type="PROSITE" id="PS50203">
    <property type="entry name" value="CALPAIN_CAT"/>
    <property type="match status" value="1"/>
</dbReference>
<dbReference type="Pfam" id="PF01067">
    <property type="entry name" value="Calpain_III"/>
    <property type="match status" value="1"/>
</dbReference>
<feature type="active site" evidence="19 20">
    <location>
        <position position="108"/>
    </location>
</feature>
<comment type="subcellular location">
    <subcellularLocation>
        <location evidence="3">Cell membrane</location>
    </subcellularLocation>
    <subcellularLocation>
        <location evidence="4">Cytoplasm</location>
    </subcellularLocation>
</comment>
<dbReference type="InterPro" id="IPR022684">
    <property type="entry name" value="Calpain_cysteine_protease"/>
</dbReference>
<keyword evidence="8" id="KW-1003">Cell membrane</keyword>
<evidence type="ECO:0000313" key="24">
    <source>
        <dbReference type="Ensembl" id="ENSAZOP00000007576.1"/>
    </source>
</evidence>
<evidence type="ECO:0000259" key="22">
    <source>
        <dbReference type="PROSITE" id="PS50203"/>
    </source>
</evidence>
<dbReference type="InterPro" id="IPR033883">
    <property type="entry name" value="C2_III"/>
</dbReference>
<dbReference type="GO" id="GO:0006508">
    <property type="term" value="P:proteolysis"/>
    <property type="evidence" value="ECO:0007669"/>
    <property type="project" value="UniProtKB-KW"/>
</dbReference>
<evidence type="ECO:0000259" key="23">
    <source>
        <dbReference type="PROSITE" id="PS50222"/>
    </source>
</evidence>
<evidence type="ECO:0000256" key="17">
    <source>
        <dbReference type="ARBA" id="ARBA00032619"/>
    </source>
</evidence>
<evidence type="ECO:0000256" key="1">
    <source>
        <dbReference type="ARBA" id="ARBA00001208"/>
    </source>
</evidence>
<evidence type="ECO:0000256" key="12">
    <source>
        <dbReference type="ARBA" id="ARBA00022737"/>
    </source>
</evidence>
<dbReference type="CDD" id="cd00044">
    <property type="entry name" value="CysPc"/>
    <property type="match status" value="1"/>
</dbReference>
<dbReference type="InterPro" id="IPR000169">
    <property type="entry name" value="Pept_cys_AS"/>
</dbReference>
<keyword evidence="16" id="KW-0472">Membrane</keyword>
<keyword evidence="10 20" id="KW-0645">Protease</keyword>
<evidence type="ECO:0000256" key="10">
    <source>
        <dbReference type="ARBA" id="ARBA00022670"/>
    </source>
</evidence>
<comment type="catalytic activity">
    <reaction evidence="1">
        <text>Broad endopeptidase specificity.</text>
        <dbReference type="EC" id="3.4.22.52"/>
    </reaction>
</comment>
<dbReference type="InterPro" id="IPR022682">
    <property type="entry name" value="Calpain_domain_III"/>
</dbReference>
<dbReference type="GO" id="GO:0004198">
    <property type="term" value="F:calcium-dependent cysteine-type endopeptidase activity"/>
    <property type="evidence" value="ECO:0007669"/>
    <property type="project" value="UniProtKB-EC"/>
</dbReference>
<evidence type="ECO:0000256" key="4">
    <source>
        <dbReference type="ARBA" id="ARBA00004496"/>
    </source>
</evidence>
<dbReference type="PROSITE" id="PS00139">
    <property type="entry name" value="THIOL_PROTEASE_CYS"/>
    <property type="match status" value="1"/>
</dbReference>
<evidence type="ECO:0000256" key="8">
    <source>
        <dbReference type="ARBA" id="ARBA00022475"/>
    </source>
</evidence>
<protein>
    <recommendedName>
        <fullName evidence="7">Calpain-1 catalytic subunit</fullName>
        <ecNumber evidence="6">3.4.22.52</ecNumber>
    </recommendedName>
    <alternativeName>
        <fullName evidence="17">Calpain-1 large subunit</fullName>
    </alternativeName>
</protein>
<evidence type="ECO:0000256" key="13">
    <source>
        <dbReference type="ARBA" id="ARBA00022801"/>
    </source>
</evidence>
<dbReference type="SMART" id="SM00230">
    <property type="entry name" value="CysPc"/>
    <property type="match status" value="1"/>
</dbReference>
<evidence type="ECO:0000256" key="16">
    <source>
        <dbReference type="ARBA" id="ARBA00023136"/>
    </source>
</evidence>
<dbReference type="Gene3D" id="2.60.120.380">
    <property type="match status" value="1"/>
</dbReference>
<keyword evidence="15" id="KW-0106">Calcium</keyword>
<evidence type="ECO:0000256" key="20">
    <source>
        <dbReference type="PROSITE-ProRule" id="PRU00239"/>
    </source>
</evidence>
<dbReference type="Pfam" id="PF00648">
    <property type="entry name" value="Peptidase_C2"/>
    <property type="match status" value="1"/>
</dbReference>
<dbReference type="PROSITE" id="PS00018">
    <property type="entry name" value="EF_HAND_1"/>
    <property type="match status" value="1"/>
</dbReference>
<reference evidence="24" key="2">
    <citation type="submission" date="2025-09" db="UniProtKB">
        <authorList>
            <consortium name="Ensembl"/>
        </authorList>
    </citation>
    <scope>IDENTIFICATION</scope>
</reference>
<dbReference type="Gene3D" id="3.90.70.10">
    <property type="entry name" value="Cysteine proteinases"/>
    <property type="match status" value="1"/>
</dbReference>
<keyword evidence="14 20" id="KW-0788">Thiol protease</keyword>
<name>A0A8B9ZQ13_9AVES</name>
<evidence type="ECO:0000256" key="7">
    <source>
        <dbReference type="ARBA" id="ARBA00020246"/>
    </source>
</evidence>
<feature type="active site" evidence="19 20">
    <location>
        <position position="265"/>
    </location>
</feature>
<dbReference type="SMART" id="SM00720">
    <property type="entry name" value="calpain_III"/>
    <property type="match status" value="1"/>
</dbReference>
<dbReference type="InterPro" id="IPR036213">
    <property type="entry name" value="Calpain_III_sf"/>
</dbReference>
<keyword evidence="9" id="KW-0963">Cytoplasm</keyword>